<organism evidence="1 2">
    <name type="scientific">Horticoccus luteus</name>
    <dbReference type="NCBI Taxonomy" id="2862869"/>
    <lineage>
        <taxon>Bacteria</taxon>
        <taxon>Pseudomonadati</taxon>
        <taxon>Verrucomicrobiota</taxon>
        <taxon>Opitutia</taxon>
        <taxon>Opitutales</taxon>
        <taxon>Opitutaceae</taxon>
        <taxon>Horticoccus</taxon>
    </lineage>
</organism>
<dbReference type="Proteomes" id="UP000825051">
    <property type="component" value="Chromosome"/>
</dbReference>
<proteinExistence type="predicted"/>
<dbReference type="EMBL" id="CP080507">
    <property type="protein sequence ID" value="QYM79289.1"/>
    <property type="molecule type" value="Genomic_DNA"/>
</dbReference>
<accession>A0A8F9TU33</accession>
<name>A0A8F9TU33_9BACT</name>
<evidence type="ECO:0000313" key="2">
    <source>
        <dbReference type="Proteomes" id="UP000825051"/>
    </source>
</evidence>
<gene>
    <name evidence="1" type="ORF">K0B96_01330</name>
</gene>
<evidence type="ECO:0008006" key="3">
    <source>
        <dbReference type="Google" id="ProtNLM"/>
    </source>
</evidence>
<keyword evidence="2" id="KW-1185">Reference proteome</keyword>
<evidence type="ECO:0000313" key="1">
    <source>
        <dbReference type="EMBL" id="QYM79289.1"/>
    </source>
</evidence>
<protein>
    <recommendedName>
        <fullName evidence="3">Amine oxidase domain-containing protein</fullName>
    </recommendedName>
</protein>
<dbReference type="KEGG" id="ole:K0B96_01330"/>
<sequence>MNSLQGVSDRENYFVSLNRAEAIDPRRILRTLAYDHPLFDLAALRAQPHLPRLNALAADTTRTFFAGSYFRYGFHEDALLSAVQLSTQLLGCDPWAQFAVAEPEAAAAPLVAVA</sequence>
<reference evidence="1" key="1">
    <citation type="submission" date="2021-08" db="EMBL/GenBank/DDBJ databases">
        <title>Genome of a novel bacterium of the phylum Verrucomicrobia, Oleiharenicola sp. KSB-15.</title>
        <authorList>
            <person name="Chung J.-H."/>
            <person name="Ahn J.-H."/>
            <person name="Yoon Y."/>
            <person name="Kim D.-Y."/>
            <person name="An S.-H."/>
            <person name="Park I."/>
            <person name="Yeon J."/>
        </authorList>
    </citation>
    <scope>NUCLEOTIDE SEQUENCE</scope>
    <source>
        <strain evidence="1">KSB-15</strain>
    </source>
</reference>
<dbReference type="RefSeq" id="WP_220162957.1">
    <property type="nucleotide sequence ID" value="NZ_CP080507.1"/>
</dbReference>
<dbReference type="AlphaFoldDB" id="A0A8F9TU33"/>